<dbReference type="GO" id="GO:0010181">
    <property type="term" value="F:FMN binding"/>
    <property type="evidence" value="ECO:0007669"/>
    <property type="project" value="InterPro"/>
</dbReference>
<dbReference type="AlphaFoldDB" id="A0A841DMI2"/>
<feature type="domain" description="FMN-binding" evidence="3">
    <location>
        <begin position="88"/>
        <end position="165"/>
    </location>
</feature>
<feature type="compositionally biased region" description="Low complexity" evidence="1">
    <location>
        <begin position="30"/>
        <end position="58"/>
    </location>
</feature>
<reference evidence="4 5" key="1">
    <citation type="submission" date="2020-08" db="EMBL/GenBank/DDBJ databases">
        <title>Sequencing the genomes of 1000 actinobacteria strains.</title>
        <authorList>
            <person name="Klenk H.-P."/>
        </authorList>
    </citation>
    <scope>NUCLEOTIDE SEQUENCE [LARGE SCALE GENOMIC DNA]</scope>
    <source>
        <strain evidence="4 5">DSM 17294</strain>
    </source>
</reference>
<sequence length="169" mass="17376">MSVTSVAVVAVALRTSVHPQTAAVGAAVVATAPRSAAPRTTAPRTTAPRTTAPRTTPRVTRHRSSPPPAPTTTAPKSVTATGGVVDTQYGPVQVGVTVLGNHLTQVRTLQHPSGDGQTNRINSYAIPQLEQEAMKAGNAHLDTVSGATFTSQGYRQSLQSALDAAHGAR</sequence>
<feature type="chain" id="PRO_5032484423" evidence="2">
    <location>
        <begin position="23"/>
        <end position="169"/>
    </location>
</feature>
<feature type="compositionally biased region" description="Low complexity" evidence="1">
    <location>
        <begin position="71"/>
        <end position="81"/>
    </location>
</feature>
<organism evidence="4 5">
    <name type="scientific">Kribbella solani</name>
    <dbReference type="NCBI Taxonomy" id="236067"/>
    <lineage>
        <taxon>Bacteria</taxon>
        <taxon>Bacillati</taxon>
        <taxon>Actinomycetota</taxon>
        <taxon>Actinomycetes</taxon>
        <taxon>Propionibacteriales</taxon>
        <taxon>Kribbellaceae</taxon>
        <taxon>Kribbella</taxon>
    </lineage>
</organism>
<dbReference type="InterPro" id="IPR007329">
    <property type="entry name" value="FMN-bd"/>
</dbReference>
<evidence type="ECO:0000313" key="4">
    <source>
        <dbReference type="EMBL" id="MBB5977870.1"/>
    </source>
</evidence>
<keyword evidence="2" id="KW-0732">Signal</keyword>
<dbReference type="Pfam" id="PF04205">
    <property type="entry name" value="FMN_bind"/>
    <property type="match status" value="1"/>
</dbReference>
<evidence type="ECO:0000256" key="2">
    <source>
        <dbReference type="SAM" id="SignalP"/>
    </source>
</evidence>
<dbReference type="Gene3D" id="3.90.1010.20">
    <property type="match status" value="1"/>
</dbReference>
<feature type="region of interest" description="Disordered" evidence="1">
    <location>
        <begin position="30"/>
        <end position="82"/>
    </location>
</feature>
<proteinExistence type="predicted"/>
<accession>A0A841DMI2</accession>
<name>A0A841DMI2_9ACTN</name>
<dbReference type="GO" id="GO:0016020">
    <property type="term" value="C:membrane"/>
    <property type="evidence" value="ECO:0007669"/>
    <property type="project" value="InterPro"/>
</dbReference>
<comment type="caution">
    <text evidence="4">The sequence shown here is derived from an EMBL/GenBank/DDBJ whole genome shotgun (WGS) entry which is preliminary data.</text>
</comment>
<keyword evidence="5" id="KW-1185">Reference proteome</keyword>
<evidence type="ECO:0000256" key="1">
    <source>
        <dbReference type="SAM" id="MobiDB-lite"/>
    </source>
</evidence>
<evidence type="ECO:0000259" key="3">
    <source>
        <dbReference type="SMART" id="SM00900"/>
    </source>
</evidence>
<feature type="signal peptide" evidence="2">
    <location>
        <begin position="1"/>
        <end position="22"/>
    </location>
</feature>
<evidence type="ECO:0000313" key="5">
    <source>
        <dbReference type="Proteomes" id="UP000558997"/>
    </source>
</evidence>
<dbReference type="SMART" id="SM00900">
    <property type="entry name" value="FMN_bind"/>
    <property type="match status" value="1"/>
</dbReference>
<dbReference type="Proteomes" id="UP000558997">
    <property type="component" value="Unassembled WGS sequence"/>
</dbReference>
<protein>
    <submittedName>
        <fullName evidence="4">Uncharacterized protein with FMN-binding domain</fullName>
    </submittedName>
</protein>
<dbReference type="EMBL" id="JACHNF010000001">
    <property type="protein sequence ID" value="MBB5977870.1"/>
    <property type="molecule type" value="Genomic_DNA"/>
</dbReference>
<dbReference type="RefSeq" id="WP_184842965.1">
    <property type="nucleotide sequence ID" value="NZ_BAAAVN010000015.1"/>
</dbReference>
<gene>
    <name evidence="4" type="ORF">HDA44_001211</name>
</gene>